<proteinExistence type="predicted"/>
<name>X0XDD2_9ZZZZ</name>
<dbReference type="SUPFAM" id="SSF117074">
    <property type="entry name" value="Hypothetical protein PA1324"/>
    <property type="match status" value="1"/>
</dbReference>
<dbReference type="AlphaFoldDB" id="X0XDD2"/>
<dbReference type="InterPro" id="IPR044060">
    <property type="entry name" value="Bacterial_rp_domain"/>
</dbReference>
<feature type="non-terminal residue" evidence="2">
    <location>
        <position position="1"/>
    </location>
</feature>
<evidence type="ECO:0000313" key="2">
    <source>
        <dbReference type="EMBL" id="GAG33427.1"/>
    </source>
</evidence>
<feature type="domain" description="Bacterial repeat" evidence="1">
    <location>
        <begin position="157"/>
        <end position="226"/>
    </location>
</feature>
<evidence type="ECO:0000259" key="1">
    <source>
        <dbReference type="Pfam" id="PF18998"/>
    </source>
</evidence>
<dbReference type="EMBL" id="BARS01048148">
    <property type="protein sequence ID" value="GAG33427.1"/>
    <property type="molecule type" value="Genomic_DNA"/>
</dbReference>
<gene>
    <name evidence="2" type="ORF">S01H1_72226</name>
</gene>
<dbReference type="Gene3D" id="2.60.40.10">
    <property type="entry name" value="Immunoglobulins"/>
    <property type="match status" value="1"/>
</dbReference>
<sequence length="244" mass="26031">ANVQVVLNTWVDSEEVELATTVTDANGDYIFTDVPPDINYIITANRPIDEEFVIKDVVEELVEGETYDAGIADAESTVLALCLDGLGEIGVNLELIDLGDSRSHDYYNEVIEEVCGYLADCDHAIPLWVCVLTELCPGYTTTPEYTPTPSPDTYTLTMAADPVGGGTTSPAVGAHTYSSGTVVDITATPASGYQFVDWTGDVADPNSVSTTVTMNADKTTVVNFAPTPSNTMHVSNIEMSLKTA</sequence>
<dbReference type="InterPro" id="IPR013783">
    <property type="entry name" value="Ig-like_fold"/>
</dbReference>
<protein>
    <recommendedName>
        <fullName evidence="1">Bacterial repeat domain-containing protein</fullName>
    </recommendedName>
</protein>
<comment type="caution">
    <text evidence="2">The sequence shown here is derived from an EMBL/GenBank/DDBJ whole genome shotgun (WGS) entry which is preliminary data.</text>
</comment>
<dbReference type="Pfam" id="PF18998">
    <property type="entry name" value="Flg_new_2"/>
    <property type="match status" value="1"/>
</dbReference>
<accession>X0XDD2</accession>
<feature type="non-terminal residue" evidence="2">
    <location>
        <position position="244"/>
    </location>
</feature>
<reference evidence="2" key="1">
    <citation type="journal article" date="2014" name="Front. Microbiol.">
        <title>High frequency of phylogenetically diverse reductive dehalogenase-homologous genes in deep subseafloor sedimentary metagenomes.</title>
        <authorList>
            <person name="Kawai M."/>
            <person name="Futagami T."/>
            <person name="Toyoda A."/>
            <person name="Takaki Y."/>
            <person name="Nishi S."/>
            <person name="Hori S."/>
            <person name="Arai W."/>
            <person name="Tsubouchi T."/>
            <person name="Morono Y."/>
            <person name="Uchiyama I."/>
            <person name="Ito T."/>
            <person name="Fujiyama A."/>
            <person name="Inagaki F."/>
            <person name="Takami H."/>
        </authorList>
    </citation>
    <scope>NUCLEOTIDE SEQUENCE</scope>
    <source>
        <strain evidence="2">Expedition CK06-06</strain>
    </source>
</reference>
<organism evidence="2">
    <name type="scientific">marine sediment metagenome</name>
    <dbReference type="NCBI Taxonomy" id="412755"/>
    <lineage>
        <taxon>unclassified sequences</taxon>
        <taxon>metagenomes</taxon>
        <taxon>ecological metagenomes</taxon>
    </lineage>
</organism>